<dbReference type="GO" id="GO:0046872">
    <property type="term" value="F:metal ion binding"/>
    <property type="evidence" value="ECO:0007669"/>
    <property type="project" value="UniProtKB-UniRule"/>
</dbReference>
<comment type="caution">
    <text evidence="11">The sequence shown here is derived from an EMBL/GenBank/DDBJ whole genome shotgun (WGS) entry which is preliminary data.</text>
</comment>
<dbReference type="InterPro" id="IPR036400">
    <property type="entry name" value="Cyt_B5-like_heme/steroid_sf"/>
</dbReference>
<dbReference type="SMART" id="SM01117">
    <property type="entry name" value="Cyt-b5"/>
    <property type="match status" value="1"/>
</dbReference>
<dbReference type="InterPro" id="IPR001199">
    <property type="entry name" value="Cyt_B5-like_heme/steroid-bd"/>
</dbReference>
<feature type="transmembrane region" description="Helical" evidence="9">
    <location>
        <begin position="65"/>
        <end position="88"/>
    </location>
</feature>
<dbReference type="PANTHER" id="PTHR19359:SF95">
    <property type="entry name" value="CYTOCHROME B5 TYPE B"/>
    <property type="match status" value="1"/>
</dbReference>
<evidence type="ECO:0000313" key="11">
    <source>
        <dbReference type="EMBL" id="KAG0562556.1"/>
    </source>
</evidence>
<keyword evidence="7 9" id="KW-0472">Membrane</keyword>
<keyword evidence="6 9" id="KW-0408">Iron</keyword>
<evidence type="ECO:0000256" key="7">
    <source>
        <dbReference type="ARBA" id="ARBA00023136"/>
    </source>
</evidence>
<keyword evidence="3 9" id="KW-0812">Transmembrane</keyword>
<dbReference type="Gene3D" id="3.10.120.10">
    <property type="entry name" value="Cytochrome b5-like heme/steroid binding domain"/>
    <property type="match status" value="1"/>
</dbReference>
<evidence type="ECO:0000259" key="10">
    <source>
        <dbReference type="PROSITE" id="PS50255"/>
    </source>
</evidence>
<accession>A0A8T0GSA9</accession>
<dbReference type="PROSITE" id="PS00191">
    <property type="entry name" value="CYTOCHROME_B5_1"/>
    <property type="match status" value="1"/>
</dbReference>
<dbReference type="SUPFAM" id="SSF55856">
    <property type="entry name" value="Cytochrome b5-like heme/steroid binding domain"/>
    <property type="match status" value="1"/>
</dbReference>
<evidence type="ECO:0000256" key="2">
    <source>
        <dbReference type="ARBA" id="ARBA00022617"/>
    </source>
</evidence>
<dbReference type="EMBL" id="CM026430">
    <property type="protein sequence ID" value="KAG0562556.1"/>
    <property type="molecule type" value="Genomic_DNA"/>
</dbReference>
<reference evidence="11" key="1">
    <citation type="submission" date="2020-06" db="EMBL/GenBank/DDBJ databases">
        <title>WGS assembly of Ceratodon purpureus strain R40.</title>
        <authorList>
            <person name="Carey S.B."/>
            <person name="Jenkins J."/>
            <person name="Shu S."/>
            <person name="Lovell J.T."/>
            <person name="Sreedasyam A."/>
            <person name="Maumus F."/>
            <person name="Tiley G.P."/>
            <person name="Fernandez-Pozo N."/>
            <person name="Barry K."/>
            <person name="Chen C."/>
            <person name="Wang M."/>
            <person name="Lipzen A."/>
            <person name="Daum C."/>
            <person name="Saski C.A."/>
            <person name="Payton A.C."/>
            <person name="Mcbreen J.C."/>
            <person name="Conrad R.E."/>
            <person name="Kollar L.M."/>
            <person name="Olsson S."/>
            <person name="Huttunen S."/>
            <person name="Landis J.B."/>
            <person name="Wickett N.J."/>
            <person name="Johnson M.G."/>
            <person name="Rensing S.A."/>
            <person name="Grimwood J."/>
            <person name="Schmutz J."/>
            <person name="Mcdaniel S.F."/>
        </authorList>
    </citation>
    <scope>NUCLEOTIDE SEQUENCE</scope>
    <source>
        <strain evidence="11">R40</strain>
    </source>
</reference>
<dbReference type="PRINTS" id="PR00363">
    <property type="entry name" value="CYTOCHROMEB5"/>
</dbReference>
<dbReference type="GO" id="GO:0020037">
    <property type="term" value="F:heme binding"/>
    <property type="evidence" value="ECO:0007669"/>
    <property type="project" value="UniProtKB-UniRule"/>
</dbReference>
<dbReference type="GO" id="GO:0016020">
    <property type="term" value="C:membrane"/>
    <property type="evidence" value="ECO:0007669"/>
    <property type="project" value="UniProtKB-SubCell"/>
</dbReference>
<evidence type="ECO:0000256" key="3">
    <source>
        <dbReference type="ARBA" id="ARBA00022692"/>
    </source>
</evidence>
<evidence type="ECO:0000256" key="9">
    <source>
        <dbReference type="RuleBase" id="RU362121"/>
    </source>
</evidence>
<proteinExistence type="inferred from homology"/>
<comment type="similarity">
    <text evidence="8 9">Belongs to the cytochrome b5 family.</text>
</comment>
<dbReference type="Pfam" id="PF00173">
    <property type="entry name" value="Cyt-b5"/>
    <property type="match status" value="1"/>
</dbReference>
<dbReference type="Proteomes" id="UP000822688">
    <property type="component" value="Chromosome 9"/>
</dbReference>
<feature type="domain" description="Cytochrome b5 heme-binding" evidence="10">
    <location>
        <begin position="104"/>
        <end position="179"/>
    </location>
</feature>
<sequence>MASVQLGCFASHPSRSACALPPPKPDHIEPGFDSGTTSEKSSSCLINLSGTFRRSAAAAAMELNLVWTLALTLLLAALISMSFLLPVFNRTNKSVTANATVKREGPFSVAEVAKHNKETDLWIILKNKVYDVTSFVEEHPGGEAIMNNAGSDSTEGFYGPQHGTKVFEMLDDFYIGELAQ</sequence>
<dbReference type="PROSITE" id="PS50255">
    <property type="entry name" value="CYTOCHROME_B5_2"/>
    <property type="match status" value="1"/>
</dbReference>
<keyword evidence="12" id="KW-1185">Reference proteome</keyword>
<evidence type="ECO:0000256" key="1">
    <source>
        <dbReference type="ARBA" id="ARBA00004141"/>
    </source>
</evidence>
<protein>
    <recommendedName>
        <fullName evidence="10">Cytochrome b5 heme-binding domain-containing protein</fullName>
    </recommendedName>
</protein>
<dbReference type="AlphaFoldDB" id="A0A8T0GSA9"/>
<evidence type="ECO:0000256" key="8">
    <source>
        <dbReference type="ARBA" id="ARBA00038168"/>
    </source>
</evidence>
<comment type="subcellular location">
    <subcellularLocation>
        <location evidence="1">Membrane</location>
        <topology evidence="1">Multi-pass membrane protein</topology>
    </subcellularLocation>
</comment>
<dbReference type="InterPro" id="IPR018506">
    <property type="entry name" value="Cyt_B5_heme-BS"/>
</dbReference>
<dbReference type="PANTHER" id="PTHR19359">
    <property type="entry name" value="CYTOCHROME B5"/>
    <property type="match status" value="1"/>
</dbReference>
<evidence type="ECO:0000256" key="5">
    <source>
        <dbReference type="ARBA" id="ARBA00022989"/>
    </source>
</evidence>
<keyword evidence="4 9" id="KW-0479">Metal-binding</keyword>
<evidence type="ECO:0000313" key="12">
    <source>
        <dbReference type="Proteomes" id="UP000822688"/>
    </source>
</evidence>
<evidence type="ECO:0000256" key="6">
    <source>
        <dbReference type="ARBA" id="ARBA00023004"/>
    </source>
</evidence>
<dbReference type="InterPro" id="IPR050668">
    <property type="entry name" value="Cytochrome_b5"/>
</dbReference>
<keyword evidence="5 9" id="KW-1133">Transmembrane helix</keyword>
<dbReference type="FunFam" id="3.10.120.10:FF:000007">
    <property type="entry name" value="Sulfite oxidase, mitochondrial"/>
    <property type="match status" value="1"/>
</dbReference>
<keyword evidence="2 9" id="KW-0349">Heme</keyword>
<gene>
    <name evidence="11" type="ORF">KC19_9G155600</name>
</gene>
<name>A0A8T0GSA9_CERPU</name>
<organism evidence="11 12">
    <name type="scientific">Ceratodon purpureus</name>
    <name type="common">Fire moss</name>
    <name type="synonym">Dicranum purpureum</name>
    <dbReference type="NCBI Taxonomy" id="3225"/>
    <lineage>
        <taxon>Eukaryota</taxon>
        <taxon>Viridiplantae</taxon>
        <taxon>Streptophyta</taxon>
        <taxon>Embryophyta</taxon>
        <taxon>Bryophyta</taxon>
        <taxon>Bryophytina</taxon>
        <taxon>Bryopsida</taxon>
        <taxon>Dicranidae</taxon>
        <taxon>Pseudoditrichales</taxon>
        <taxon>Ditrichaceae</taxon>
        <taxon>Ceratodon</taxon>
    </lineage>
</organism>
<evidence type="ECO:0000256" key="4">
    <source>
        <dbReference type="ARBA" id="ARBA00022723"/>
    </source>
</evidence>